<reference evidence="1" key="1">
    <citation type="submission" date="2018-07" db="EMBL/GenBank/DDBJ databases">
        <authorList>
            <person name="Ashton P.M."/>
            <person name="Dallman T."/>
            <person name="Nair S."/>
            <person name="De Pinna E."/>
            <person name="Peters T."/>
            <person name="Grant K."/>
        </authorList>
    </citation>
    <scope>NUCLEOTIDE SEQUENCE [LARGE SCALE GENOMIC DNA]</scope>
    <source>
        <strain evidence="1">440016</strain>
    </source>
</reference>
<evidence type="ECO:0000313" key="1">
    <source>
        <dbReference type="EMBL" id="EAA7255113.1"/>
    </source>
</evidence>
<accession>A0A3V2NZ24</accession>
<organism evidence="1">
    <name type="scientific">Salmonella enterica I</name>
    <dbReference type="NCBI Taxonomy" id="59201"/>
    <lineage>
        <taxon>Bacteria</taxon>
        <taxon>Pseudomonadati</taxon>
        <taxon>Pseudomonadota</taxon>
        <taxon>Gammaproteobacteria</taxon>
        <taxon>Enterobacterales</taxon>
        <taxon>Enterobacteriaceae</taxon>
        <taxon>Salmonella</taxon>
    </lineage>
</organism>
<protein>
    <submittedName>
        <fullName evidence="1">Uncharacterized protein</fullName>
    </submittedName>
</protein>
<dbReference type="AlphaFoldDB" id="A0A3V2NZ24"/>
<proteinExistence type="predicted"/>
<comment type="caution">
    <text evidence="1">The sequence shown here is derived from an EMBL/GenBank/DDBJ whole genome shotgun (WGS) entry which is preliminary data.</text>
</comment>
<gene>
    <name evidence="1" type="ORF">DSF98_20890</name>
</gene>
<name>A0A3V2NZ24_SALET</name>
<dbReference type="EMBL" id="AAACIV010000024">
    <property type="protein sequence ID" value="EAA7255113.1"/>
    <property type="molecule type" value="Genomic_DNA"/>
</dbReference>
<sequence length="80" mass="8999">MTKMTTTRNKQQVPEITAAMLIKDSAECLASVPDLIQRANASNLRRAATFIRMGVARQMMIAQLCMREAQRLERMEANGD</sequence>
<dbReference type="Proteomes" id="UP000839682">
    <property type="component" value="Unassembled WGS sequence"/>
</dbReference>